<dbReference type="AlphaFoldDB" id="A0A915N1F4"/>
<dbReference type="Pfam" id="PF00651">
    <property type="entry name" value="BTB"/>
    <property type="match status" value="1"/>
</dbReference>
<sequence>METSSKMETLKASTTWNIRDPESFVKALGYGQSVELKSQPFSNPKFMDVSFELILKLSYSSNTGFVYLRQFGPSNNNRLVNTKYKIYVVKYGEQEVIISRSSTNSENQEKMGFKEFYFYQYTYHGKLELKCQVQFDSYNKFDTFKESWEKMVNSEMFTDCCLKETFEIPIVGFDVQVVQGMLQFLYSGSVKPDYMESHVENIFLIAHKYKITTLKYECEPENFLAVF</sequence>
<name>A0A915N1F4_MELJA</name>
<evidence type="ECO:0000313" key="3">
    <source>
        <dbReference type="WBParaSite" id="scaffold6266_cov163.g10653"/>
    </source>
</evidence>
<evidence type="ECO:0000259" key="1">
    <source>
        <dbReference type="Pfam" id="PF00651"/>
    </source>
</evidence>
<proteinExistence type="predicted"/>
<protein>
    <submittedName>
        <fullName evidence="3">BTB domain-containing protein</fullName>
    </submittedName>
</protein>
<dbReference type="WBParaSite" id="scaffold6266_cov163.g10653">
    <property type="protein sequence ID" value="scaffold6266_cov163.g10653"/>
    <property type="gene ID" value="scaffold6266_cov163.g10653"/>
</dbReference>
<accession>A0A915N1F4</accession>
<dbReference type="InterPro" id="IPR011333">
    <property type="entry name" value="SKP1/BTB/POZ_sf"/>
</dbReference>
<reference evidence="3" key="1">
    <citation type="submission" date="2022-11" db="UniProtKB">
        <authorList>
            <consortium name="WormBaseParasite"/>
        </authorList>
    </citation>
    <scope>IDENTIFICATION</scope>
</reference>
<evidence type="ECO:0000313" key="2">
    <source>
        <dbReference type="Proteomes" id="UP000887561"/>
    </source>
</evidence>
<dbReference type="Gene3D" id="3.30.710.10">
    <property type="entry name" value="Potassium Channel Kv1.1, Chain A"/>
    <property type="match status" value="1"/>
</dbReference>
<dbReference type="SUPFAM" id="SSF54695">
    <property type="entry name" value="POZ domain"/>
    <property type="match status" value="1"/>
</dbReference>
<feature type="domain" description="BTB" evidence="1">
    <location>
        <begin position="155"/>
        <end position="219"/>
    </location>
</feature>
<dbReference type="CDD" id="cd18186">
    <property type="entry name" value="BTB_POZ_ZBTB_KLHL-like"/>
    <property type="match status" value="1"/>
</dbReference>
<dbReference type="Proteomes" id="UP000887561">
    <property type="component" value="Unplaced"/>
</dbReference>
<organism evidence="2 3">
    <name type="scientific">Meloidogyne javanica</name>
    <name type="common">Root-knot nematode worm</name>
    <dbReference type="NCBI Taxonomy" id="6303"/>
    <lineage>
        <taxon>Eukaryota</taxon>
        <taxon>Metazoa</taxon>
        <taxon>Ecdysozoa</taxon>
        <taxon>Nematoda</taxon>
        <taxon>Chromadorea</taxon>
        <taxon>Rhabditida</taxon>
        <taxon>Tylenchina</taxon>
        <taxon>Tylenchomorpha</taxon>
        <taxon>Tylenchoidea</taxon>
        <taxon>Meloidogynidae</taxon>
        <taxon>Meloidogyninae</taxon>
        <taxon>Meloidogyne</taxon>
        <taxon>Meloidogyne incognita group</taxon>
    </lineage>
</organism>
<keyword evidence="2" id="KW-1185">Reference proteome</keyword>
<dbReference type="InterPro" id="IPR000210">
    <property type="entry name" value="BTB/POZ_dom"/>
</dbReference>